<dbReference type="InterPro" id="IPR001611">
    <property type="entry name" value="Leu-rich_rpt"/>
</dbReference>
<evidence type="ECO:0000256" key="10">
    <source>
        <dbReference type="ARBA" id="ARBA00023136"/>
    </source>
</evidence>
<dbReference type="Gene3D" id="1.10.510.10">
    <property type="entry name" value="Transferase(Phosphotransferase) domain 1"/>
    <property type="match status" value="1"/>
</dbReference>
<proteinExistence type="inferred from homology"/>
<organism evidence="16 17">
    <name type="scientific">Quillaja saponaria</name>
    <name type="common">Soap bark tree</name>
    <dbReference type="NCBI Taxonomy" id="32244"/>
    <lineage>
        <taxon>Eukaryota</taxon>
        <taxon>Viridiplantae</taxon>
        <taxon>Streptophyta</taxon>
        <taxon>Embryophyta</taxon>
        <taxon>Tracheophyta</taxon>
        <taxon>Spermatophyta</taxon>
        <taxon>Magnoliopsida</taxon>
        <taxon>eudicotyledons</taxon>
        <taxon>Gunneridae</taxon>
        <taxon>Pentapetalae</taxon>
        <taxon>rosids</taxon>
        <taxon>fabids</taxon>
        <taxon>Fabales</taxon>
        <taxon>Quillajaceae</taxon>
        <taxon>Quillaja</taxon>
    </lineage>
</organism>
<dbReference type="InterPro" id="IPR050994">
    <property type="entry name" value="At_inactive_RLKs"/>
</dbReference>
<dbReference type="PANTHER" id="PTHR48010:SF40">
    <property type="entry name" value="RECEPTOR-LIKE KINASE"/>
    <property type="match status" value="1"/>
</dbReference>
<dbReference type="FunFam" id="3.80.10.10:FF:000731">
    <property type="entry name" value="Leucine-rich repeat receptor-like protein kinase"/>
    <property type="match status" value="1"/>
</dbReference>
<dbReference type="Pfam" id="PF08263">
    <property type="entry name" value="LRRNT_2"/>
    <property type="match status" value="1"/>
</dbReference>
<dbReference type="GO" id="GO:0016020">
    <property type="term" value="C:membrane"/>
    <property type="evidence" value="ECO:0007669"/>
    <property type="project" value="UniProtKB-SubCell"/>
</dbReference>
<comment type="caution">
    <text evidence="16">The sequence shown here is derived from an EMBL/GenBank/DDBJ whole genome shotgun (WGS) entry which is preliminary data.</text>
</comment>
<dbReference type="Proteomes" id="UP001163823">
    <property type="component" value="Chromosome 6"/>
</dbReference>
<keyword evidence="4 14" id="KW-0812">Transmembrane</keyword>
<feature type="binding site" evidence="13">
    <location>
        <position position="370"/>
    </location>
    <ligand>
        <name>ATP</name>
        <dbReference type="ChEBI" id="CHEBI:30616"/>
    </ligand>
</feature>
<evidence type="ECO:0000256" key="11">
    <source>
        <dbReference type="ARBA" id="ARBA00023170"/>
    </source>
</evidence>
<evidence type="ECO:0000259" key="15">
    <source>
        <dbReference type="PROSITE" id="PS50011"/>
    </source>
</evidence>
<evidence type="ECO:0000313" key="17">
    <source>
        <dbReference type="Proteomes" id="UP001163823"/>
    </source>
</evidence>
<evidence type="ECO:0000256" key="12">
    <source>
        <dbReference type="ARBA" id="ARBA00038349"/>
    </source>
</evidence>
<dbReference type="SUPFAM" id="SSF56112">
    <property type="entry name" value="Protein kinase-like (PK-like)"/>
    <property type="match status" value="1"/>
</dbReference>
<dbReference type="Gene3D" id="3.80.10.10">
    <property type="entry name" value="Ribonuclease Inhibitor"/>
    <property type="match status" value="2"/>
</dbReference>
<protein>
    <submittedName>
        <fullName evidence="16">Receptor-like kinase</fullName>
    </submittedName>
</protein>
<dbReference type="GO" id="GO:0004672">
    <property type="term" value="F:protein kinase activity"/>
    <property type="evidence" value="ECO:0007669"/>
    <property type="project" value="InterPro"/>
</dbReference>
<dbReference type="SUPFAM" id="SSF52058">
    <property type="entry name" value="L domain-like"/>
    <property type="match status" value="1"/>
</dbReference>
<keyword evidence="3" id="KW-0433">Leucine-rich repeat</keyword>
<dbReference type="InterPro" id="IPR032675">
    <property type="entry name" value="LRR_dom_sf"/>
</dbReference>
<evidence type="ECO:0000256" key="1">
    <source>
        <dbReference type="ARBA" id="ARBA00004167"/>
    </source>
</evidence>
<dbReference type="Pfam" id="PF07714">
    <property type="entry name" value="PK_Tyr_Ser-Thr"/>
    <property type="match status" value="1"/>
</dbReference>
<keyword evidence="5" id="KW-0732">Signal</keyword>
<dbReference type="Pfam" id="PF00560">
    <property type="entry name" value="LRR_1"/>
    <property type="match status" value="1"/>
</dbReference>
<dbReference type="AlphaFoldDB" id="A0AAD7PR61"/>
<dbReference type="Gene3D" id="3.30.200.20">
    <property type="entry name" value="Phosphorylase Kinase, domain 1"/>
    <property type="match status" value="1"/>
</dbReference>
<dbReference type="InterPro" id="IPR001245">
    <property type="entry name" value="Ser-Thr/Tyr_kinase_cat_dom"/>
</dbReference>
<dbReference type="InterPro" id="IPR013210">
    <property type="entry name" value="LRR_N_plant-typ"/>
</dbReference>
<dbReference type="PROSITE" id="PS00107">
    <property type="entry name" value="PROTEIN_KINASE_ATP"/>
    <property type="match status" value="1"/>
</dbReference>
<name>A0AAD7PR61_QUISA</name>
<evidence type="ECO:0000256" key="4">
    <source>
        <dbReference type="ARBA" id="ARBA00022692"/>
    </source>
</evidence>
<evidence type="ECO:0000256" key="7">
    <source>
        <dbReference type="ARBA" id="ARBA00022741"/>
    </source>
</evidence>
<sequence length="635" mass="69578">MKLQFSNVAALVFLIFTYPILSLVGADLNSDRQALLDFSSNFPHVRRLNWNVTTPVCTSWVGVTCNSNGNRVIAIRLPGVGLIGPIPAKSIGKLDALRVLSLRSNDLNGDLPSDIPSIPSLQYLYLQNNNFSGVVPDTLSPKLIAFDISFNSVSGIIPSGFQNLKGLTCLNLQNNSISGAIPSLDLPRLKFLNFSHNNLNGSIPSSLQKFPYSSFIGNSLLCGPPLNHCSSISPSPSPSPTYLPHYQKYNSTLKKKFGLGSILALAIGASAFLCLLVLIISVCCLKRKNSAGKGILKGKISGGGKNEITSKDFGSGVQEAEKNKLFFFEGSSYSFDLEDLLRASAEVLGKGSYGTTYKAVLEEGTTVVVKRLKEVGVGKREFEQQMEIVGRVGQHPNVFPLRAYYYSKDEKLVVYNYMPGGNLFSLLHGNRGAGRTPLDWDTRMKIFLGTAKGVAFIHSEGGGKFTHGNIKASNVLITEDLDGSISDVGLSPLMNSPATMSRITGYRAPEVTDSRKITQKSDVYSFGVLILEMLTGKTPLQYQGYDNVVDLPRWVKSVVREEWTAEVFDEELIRGQHVEEEMVQMLQIALACVAKAPDMRPIMDHVVRMIEEIRQPELKYRTSSESESNVQVQTP</sequence>
<evidence type="ECO:0000313" key="16">
    <source>
        <dbReference type="EMBL" id="KAJ7965171.1"/>
    </source>
</evidence>
<keyword evidence="11 16" id="KW-0675">Receptor</keyword>
<keyword evidence="8 13" id="KW-0067">ATP-binding</keyword>
<keyword evidence="2" id="KW-0597">Phosphoprotein</keyword>
<evidence type="ECO:0000256" key="6">
    <source>
        <dbReference type="ARBA" id="ARBA00022737"/>
    </source>
</evidence>
<dbReference type="EMBL" id="JARAOO010000006">
    <property type="protein sequence ID" value="KAJ7965171.1"/>
    <property type="molecule type" value="Genomic_DNA"/>
</dbReference>
<dbReference type="InterPro" id="IPR017441">
    <property type="entry name" value="Protein_kinase_ATP_BS"/>
</dbReference>
<evidence type="ECO:0000256" key="8">
    <source>
        <dbReference type="ARBA" id="ARBA00022840"/>
    </source>
</evidence>
<dbReference type="EMBL" id="JARAOO010000006">
    <property type="protein sequence ID" value="KAJ7965170.1"/>
    <property type="molecule type" value="Genomic_DNA"/>
</dbReference>
<dbReference type="FunFam" id="3.80.10.10:FF:000431">
    <property type="entry name" value="Leucine-rich repeat receptor-like protein kinase"/>
    <property type="match status" value="1"/>
</dbReference>
<evidence type="ECO:0000256" key="2">
    <source>
        <dbReference type="ARBA" id="ARBA00022553"/>
    </source>
</evidence>
<keyword evidence="16" id="KW-0418">Kinase</keyword>
<evidence type="ECO:0000256" key="14">
    <source>
        <dbReference type="SAM" id="Phobius"/>
    </source>
</evidence>
<keyword evidence="7 13" id="KW-0547">Nucleotide-binding</keyword>
<reference evidence="16" key="1">
    <citation type="journal article" date="2023" name="Science">
        <title>Elucidation of the pathway for biosynthesis of saponin adjuvants from the soapbark tree.</title>
        <authorList>
            <person name="Reed J."/>
            <person name="Orme A."/>
            <person name="El-Demerdash A."/>
            <person name="Owen C."/>
            <person name="Martin L.B.B."/>
            <person name="Misra R.C."/>
            <person name="Kikuchi S."/>
            <person name="Rejzek M."/>
            <person name="Martin A.C."/>
            <person name="Harkess A."/>
            <person name="Leebens-Mack J."/>
            <person name="Louveau T."/>
            <person name="Stephenson M.J."/>
            <person name="Osbourn A."/>
        </authorList>
    </citation>
    <scope>NUCLEOTIDE SEQUENCE</scope>
    <source>
        <strain evidence="16">S10</strain>
    </source>
</reference>
<dbReference type="InterPro" id="IPR000719">
    <property type="entry name" value="Prot_kinase_dom"/>
</dbReference>
<dbReference type="GO" id="GO:0005524">
    <property type="term" value="F:ATP binding"/>
    <property type="evidence" value="ECO:0007669"/>
    <property type="project" value="UniProtKB-UniRule"/>
</dbReference>
<gene>
    <name evidence="16" type="ORF">O6P43_014864</name>
</gene>
<dbReference type="FunFam" id="1.10.510.10:FF:000095">
    <property type="entry name" value="protein STRUBBELIG-RECEPTOR FAMILY 8"/>
    <property type="match status" value="1"/>
</dbReference>
<accession>A0AAD7PR61</accession>
<keyword evidence="17" id="KW-1185">Reference proteome</keyword>
<keyword evidence="10 14" id="KW-0472">Membrane</keyword>
<keyword evidence="9 14" id="KW-1133">Transmembrane helix</keyword>
<dbReference type="Pfam" id="PF13855">
    <property type="entry name" value="LRR_8"/>
    <property type="match status" value="1"/>
</dbReference>
<dbReference type="FunFam" id="3.30.200.20:FF:000307">
    <property type="entry name" value="pollen receptor-like kinase 1"/>
    <property type="match status" value="1"/>
</dbReference>
<keyword evidence="6" id="KW-0677">Repeat</keyword>
<feature type="domain" description="Protein kinase" evidence="15">
    <location>
        <begin position="342"/>
        <end position="618"/>
    </location>
</feature>
<keyword evidence="16" id="KW-0808">Transferase</keyword>
<evidence type="ECO:0000256" key="5">
    <source>
        <dbReference type="ARBA" id="ARBA00022729"/>
    </source>
</evidence>
<dbReference type="InterPro" id="IPR011009">
    <property type="entry name" value="Kinase-like_dom_sf"/>
</dbReference>
<evidence type="ECO:0000256" key="9">
    <source>
        <dbReference type="ARBA" id="ARBA00022989"/>
    </source>
</evidence>
<comment type="subcellular location">
    <subcellularLocation>
        <location evidence="1">Membrane</location>
        <topology evidence="1">Single-pass membrane protein</topology>
    </subcellularLocation>
</comment>
<dbReference type="PROSITE" id="PS50011">
    <property type="entry name" value="PROTEIN_KINASE_DOM"/>
    <property type="match status" value="1"/>
</dbReference>
<evidence type="ECO:0000256" key="13">
    <source>
        <dbReference type="PROSITE-ProRule" id="PRU10141"/>
    </source>
</evidence>
<feature type="transmembrane region" description="Helical" evidence="14">
    <location>
        <begin position="257"/>
        <end position="285"/>
    </location>
</feature>
<dbReference type="PANTHER" id="PTHR48010">
    <property type="entry name" value="OS05G0588300 PROTEIN"/>
    <property type="match status" value="1"/>
</dbReference>
<evidence type="ECO:0000256" key="3">
    <source>
        <dbReference type="ARBA" id="ARBA00022614"/>
    </source>
</evidence>
<dbReference type="KEGG" id="qsa:O6P43_014864"/>
<comment type="similarity">
    <text evidence="12">Belongs to the protein kinase superfamily.</text>
</comment>